<dbReference type="GO" id="GO:0007264">
    <property type="term" value="P:small GTPase-mediated signal transduction"/>
    <property type="evidence" value="ECO:0007669"/>
    <property type="project" value="UniProtKB-UniRule"/>
</dbReference>
<evidence type="ECO:0000313" key="8">
    <source>
        <dbReference type="EMBL" id="CAF4861979.1"/>
    </source>
</evidence>
<dbReference type="GO" id="GO:0005968">
    <property type="term" value="C:Rab-protein geranylgeranyltransferase complex"/>
    <property type="evidence" value="ECO:0007669"/>
    <property type="project" value="UniProtKB-UniRule"/>
</dbReference>
<dbReference type="Proteomes" id="UP000663848">
    <property type="component" value="Unassembled WGS sequence"/>
</dbReference>
<dbReference type="InterPro" id="IPR036188">
    <property type="entry name" value="FAD/NAD-bd_sf"/>
</dbReference>
<dbReference type="Pfam" id="PF00996">
    <property type="entry name" value="GDI"/>
    <property type="match status" value="2"/>
</dbReference>
<comment type="subcellular location">
    <subcellularLocation>
        <location evidence="1 5">Cytoplasm</location>
    </subcellularLocation>
</comment>
<keyword evidence="3 5" id="KW-0343">GTPase activation</keyword>
<sequence length="550" mass="61192">MFDGLPSEYDIIVVGTGIVESILASACARIGKTVLHVDTNEYYGSEWASFPLNGLIEWAQMQENPATNVDPQDDNEKIMPISSPLNVFRNVQFKWNIEKTNEQASTTENETPKITIDVLEKQSRKFNIDLIPKLYYATGGLIDLLVQSNVGKYCEFKLVSRLLLERNGQLDNVPSSRSDIFNSNDISLIDKRLLMKVIMNCSSMAIEDLNEDENIPFIDYLKKQKLNDTLCHLIINSISMVDYNATTKEGVMKAKRYLESIGRYGNSPFLYPLYGNGEMSQCFCRLCAVFGGTYFLRFPLAGFTIDSSTNQCSGIVATTKERFRAKDAVICNHALMDSISSNRNVIHRMVLITNQSIKSSEKDEITYLRLSGPNESGIHIIEVGHGSGCTPDGFFLLYIFQEKPDENINQIIERLLKLTGDQFTQSNILGQLTFDQVETISSSAPSSILKLLLAHGPDGSINHDSAVNTARTMFYQIYSNGEEFLARAPDPEDIIIEDDGNASNTSTFNTNAEDENSTLNTDADNDTSNLNINAANDASNSNTNADQETS</sequence>
<evidence type="ECO:0000256" key="4">
    <source>
        <dbReference type="ARBA" id="ARBA00022490"/>
    </source>
</evidence>
<dbReference type="Proteomes" id="UP000663872">
    <property type="component" value="Unassembled WGS sequence"/>
</dbReference>
<name>A0A818CYN7_9BILA</name>
<evidence type="ECO:0000256" key="2">
    <source>
        <dbReference type="ARBA" id="ARBA00005593"/>
    </source>
</evidence>
<evidence type="ECO:0000256" key="3">
    <source>
        <dbReference type="ARBA" id="ARBA00022468"/>
    </source>
</evidence>
<gene>
    <name evidence="7" type="ORF">GRG538_LOCUS13374</name>
    <name evidence="8" type="ORF">QYT958_LOCUS27990</name>
</gene>
<evidence type="ECO:0000256" key="1">
    <source>
        <dbReference type="ARBA" id="ARBA00004496"/>
    </source>
</evidence>
<evidence type="ECO:0000256" key="5">
    <source>
        <dbReference type="PIRNR" id="PIRNR016550"/>
    </source>
</evidence>
<dbReference type="PANTHER" id="PTHR11787">
    <property type="entry name" value="RAB GDP-DISSOCIATION INHIBITOR"/>
    <property type="match status" value="1"/>
</dbReference>
<dbReference type="GO" id="GO:0005829">
    <property type="term" value="C:cytosol"/>
    <property type="evidence" value="ECO:0007669"/>
    <property type="project" value="TreeGrafter"/>
</dbReference>
<dbReference type="GO" id="GO:0005634">
    <property type="term" value="C:nucleus"/>
    <property type="evidence" value="ECO:0007669"/>
    <property type="project" value="TreeGrafter"/>
</dbReference>
<dbReference type="EMBL" id="CAJOBR010007381">
    <property type="protein sequence ID" value="CAF4861979.1"/>
    <property type="molecule type" value="Genomic_DNA"/>
</dbReference>
<dbReference type="Gene3D" id="3.30.519.10">
    <property type="entry name" value="Guanine Nucleotide Dissociation Inhibitor, domain 2"/>
    <property type="match status" value="1"/>
</dbReference>
<dbReference type="PRINTS" id="PR00891">
    <property type="entry name" value="RABGDIREP"/>
</dbReference>
<evidence type="ECO:0000313" key="7">
    <source>
        <dbReference type="EMBL" id="CAF3439696.1"/>
    </source>
</evidence>
<evidence type="ECO:0000313" key="9">
    <source>
        <dbReference type="Proteomes" id="UP000663872"/>
    </source>
</evidence>
<dbReference type="PANTHER" id="PTHR11787:SF4">
    <property type="entry name" value="CHM, RAB ESCORT PROTEIN 1"/>
    <property type="match status" value="1"/>
</dbReference>
<feature type="region of interest" description="Disordered" evidence="6">
    <location>
        <begin position="497"/>
        <end position="550"/>
    </location>
</feature>
<dbReference type="GO" id="GO:0016192">
    <property type="term" value="P:vesicle-mediated transport"/>
    <property type="evidence" value="ECO:0007669"/>
    <property type="project" value="TreeGrafter"/>
</dbReference>
<proteinExistence type="inferred from homology"/>
<dbReference type="EMBL" id="CAJNYT010001969">
    <property type="protein sequence ID" value="CAF3439696.1"/>
    <property type="molecule type" value="Genomic_DNA"/>
</dbReference>
<dbReference type="Gene3D" id="3.50.50.60">
    <property type="entry name" value="FAD/NAD(P)-binding domain"/>
    <property type="match status" value="1"/>
</dbReference>
<organism evidence="7 9">
    <name type="scientific">Rotaria socialis</name>
    <dbReference type="NCBI Taxonomy" id="392032"/>
    <lineage>
        <taxon>Eukaryota</taxon>
        <taxon>Metazoa</taxon>
        <taxon>Spiralia</taxon>
        <taxon>Gnathifera</taxon>
        <taxon>Rotifera</taxon>
        <taxon>Eurotatoria</taxon>
        <taxon>Bdelloidea</taxon>
        <taxon>Philodinida</taxon>
        <taxon>Philodinidae</taxon>
        <taxon>Rotaria</taxon>
    </lineage>
</organism>
<dbReference type="AlphaFoldDB" id="A0A818CYN7"/>
<dbReference type="Gene3D" id="1.10.405.10">
    <property type="entry name" value="Guanine Nucleotide Dissociation Inhibitor, domain 1"/>
    <property type="match status" value="1"/>
</dbReference>
<dbReference type="GO" id="GO:0006886">
    <property type="term" value="P:intracellular protein transport"/>
    <property type="evidence" value="ECO:0007669"/>
    <property type="project" value="InterPro"/>
</dbReference>
<dbReference type="SUPFAM" id="SSF51905">
    <property type="entry name" value="FAD/NAD(P)-binding domain"/>
    <property type="match status" value="1"/>
</dbReference>
<dbReference type="PIRSF" id="PIRSF016550">
    <property type="entry name" value="Rab_ger_ger_transf_A_euk"/>
    <property type="match status" value="1"/>
</dbReference>
<keyword evidence="4 5" id="KW-0963">Cytoplasm</keyword>
<protein>
    <recommendedName>
        <fullName evidence="5">Rab proteins geranylgeranyltransferase component A</fullName>
    </recommendedName>
</protein>
<dbReference type="InterPro" id="IPR018203">
    <property type="entry name" value="GDP_dissociation_inhibitor"/>
</dbReference>
<evidence type="ECO:0000256" key="6">
    <source>
        <dbReference type="SAM" id="MobiDB-lite"/>
    </source>
</evidence>
<dbReference type="FunFam" id="1.10.405.10:FF:000003">
    <property type="entry name" value="Rab proteins geranylgeranyltransferase component A"/>
    <property type="match status" value="1"/>
</dbReference>
<comment type="function">
    <text evidence="5">Substrate-binding subunit (component A) of the Rab geranylgeranyltransferase (GGTase) complex. Binds unprenylated Rab proteins and presents the substrate peptide to the catalytic component B. The component A is thought to be regenerated by transferring its prenylated Rab back to the donor membrane.</text>
</comment>
<dbReference type="GO" id="GO:0005096">
    <property type="term" value="F:GTPase activator activity"/>
    <property type="evidence" value="ECO:0007669"/>
    <property type="project" value="UniProtKB-UniRule"/>
</dbReference>
<feature type="compositionally biased region" description="Low complexity" evidence="6">
    <location>
        <begin position="501"/>
        <end position="511"/>
    </location>
</feature>
<feature type="compositionally biased region" description="Low complexity" evidence="6">
    <location>
        <begin position="528"/>
        <end position="550"/>
    </location>
</feature>
<comment type="similarity">
    <text evidence="2 5">Belongs to the Rab GDI family.</text>
</comment>
<reference evidence="7" key="1">
    <citation type="submission" date="2021-02" db="EMBL/GenBank/DDBJ databases">
        <authorList>
            <person name="Nowell W R."/>
        </authorList>
    </citation>
    <scope>NUCLEOTIDE SEQUENCE</scope>
</reference>
<dbReference type="GO" id="GO:0005092">
    <property type="term" value="F:GDP-dissociation inhibitor activity"/>
    <property type="evidence" value="ECO:0007669"/>
    <property type="project" value="InterPro"/>
</dbReference>
<dbReference type="InterPro" id="IPR001738">
    <property type="entry name" value="Rab_escort"/>
</dbReference>
<accession>A0A818CYN7</accession>
<comment type="caution">
    <text evidence="7">The sequence shown here is derived from an EMBL/GenBank/DDBJ whole genome shotgun (WGS) entry which is preliminary data.</text>
</comment>